<dbReference type="AlphaFoldDB" id="A0A2H3NKM0"/>
<dbReference type="InterPro" id="IPR029060">
    <property type="entry name" value="PIN-like_dom_sf"/>
</dbReference>
<dbReference type="GO" id="GO:0016787">
    <property type="term" value="F:hydrolase activity"/>
    <property type="evidence" value="ECO:0007669"/>
    <property type="project" value="UniProtKB-KW"/>
</dbReference>
<comment type="similarity">
    <text evidence="7 8">Belongs to the PINc/VapC protein family.</text>
</comment>
<reference evidence="10 11" key="1">
    <citation type="submission" date="2017-10" db="EMBL/GenBank/DDBJ databases">
        <title>Draft genome of Longimonas halophila.</title>
        <authorList>
            <person name="Goh K.M."/>
            <person name="Shamsir M.S."/>
            <person name="Lim S.W."/>
        </authorList>
    </citation>
    <scope>NUCLEOTIDE SEQUENCE [LARGE SCALE GENOMIC DNA]</scope>
    <source>
        <strain evidence="10 11">KCTC 42399</strain>
    </source>
</reference>
<dbReference type="GO" id="GO:0000287">
    <property type="term" value="F:magnesium ion binding"/>
    <property type="evidence" value="ECO:0007669"/>
    <property type="project" value="UniProtKB-UniRule"/>
</dbReference>
<feature type="domain" description="PIN" evidence="9">
    <location>
        <begin position="4"/>
        <end position="127"/>
    </location>
</feature>
<evidence type="ECO:0000256" key="6">
    <source>
        <dbReference type="ARBA" id="ARBA00022842"/>
    </source>
</evidence>
<proteinExistence type="inferred from homology"/>
<evidence type="ECO:0000259" key="9">
    <source>
        <dbReference type="Pfam" id="PF01850"/>
    </source>
</evidence>
<keyword evidence="4 8" id="KW-0479">Metal-binding</keyword>
<name>A0A2H3NKM0_9BACT</name>
<comment type="cofactor">
    <cofactor evidence="1 8">
        <name>Mg(2+)</name>
        <dbReference type="ChEBI" id="CHEBI:18420"/>
    </cofactor>
</comment>
<keyword evidence="2 8" id="KW-1277">Toxin-antitoxin system</keyword>
<evidence type="ECO:0000256" key="4">
    <source>
        <dbReference type="ARBA" id="ARBA00022723"/>
    </source>
</evidence>
<dbReference type="InterPro" id="IPR022907">
    <property type="entry name" value="VapC_family"/>
</dbReference>
<dbReference type="Proteomes" id="UP000221024">
    <property type="component" value="Unassembled WGS sequence"/>
</dbReference>
<dbReference type="InterPro" id="IPR050556">
    <property type="entry name" value="Type_II_TA_system_RNase"/>
</dbReference>
<protein>
    <recommendedName>
        <fullName evidence="8">Ribonuclease VapC</fullName>
        <shortName evidence="8">RNase VapC</shortName>
        <ecNumber evidence="8">3.1.-.-</ecNumber>
    </recommendedName>
    <alternativeName>
        <fullName evidence="8">Toxin VapC</fullName>
    </alternativeName>
</protein>
<keyword evidence="5 8" id="KW-0378">Hydrolase</keyword>
<dbReference type="Pfam" id="PF01850">
    <property type="entry name" value="PIN"/>
    <property type="match status" value="1"/>
</dbReference>
<feature type="binding site" evidence="8">
    <location>
        <position position="7"/>
    </location>
    <ligand>
        <name>Mg(2+)</name>
        <dbReference type="ChEBI" id="CHEBI:18420"/>
    </ligand>
</feature>
<evidence type="ECO:0000256" key="2">
    <source>
        <dbReference type="ARBA" id="ARBA00022649"/>
    </source>
</evidence>
<feature type="binding site" evidence="8">
    <location>
        <position position="103"/>
    </location>
    <ligand>
        <name>Mg(2+)</name>
        <dbReference type="ChEBI" id="CHEBI:18420"/>
    </ligand>
</feature>
<keyword evidence="6 8" id="KW-0460">Magnesium</keyword>
<keyword evidence="8" id="KW-0800">Toxin</keyword>
<evidence type="ECO:0000313" key="10">
    <source>
        <dbReference type="EMBL" id="PEN04742.1"/>
    </source>
</evidence>
<evidence type="ECO:0000256" key="3">
    <source>
        <dbReference type="ARBA" id="ARBA00022722"/>
    </source>
</evidence>
<dbReference type="GO" id="GO:0090729">
    <property type="term" value="F:toxin activity"/>
    <property type="evidence" value="ECO:0007669"/>
    <property type="project" value="UniProtKB-KW"/>
</dbReference>
<accession>A0A2H3NKM0</accession>
<evidence type="ECO:0000256" key="7">
    <source>
        <dbReference type="ARBA" id="ARBA00038093"/>
    </source>
</evidence>
<comment type="caution">
    <text evidence="10">The sequence shown here is derived from an EMBL/GenBank/DDBJ whole genome shotgun (WGS) entry which is preliminary data.</text>
</comment>
<dbReference type="OrthoDB" id="9796690at2"/>
<evidence type="ECO:0000313" key="11">
    <source>
        <dbReference type="Proteomes" id="UP000221024"/>
    </source>
</evidence>
<dbReference type="SUPFAM" id="SSF88723">
    <property type="entry name" value="PIN domain-like"/>
    <property type="match status" value="1"/>
</dbReference>
<evidence type="ECO:0000256" key="1">
    <source>
        <dbReference type="ARBA" id="ARBA00001946"/>
    </source>
</evidence>
<dbReference type="InterPro" id="IPR002716">
    <property type="entry name" value="PIN_dom"/>
</dbReference>
<dbReference type="CDD" id="cd18747">
    <property type="entry name" value="PIN_VapC4-5_FitB-like"/>
    <property type="match status" value="1"/>
</dbReference>
<dbReference type="PANTHER" id="PTHR33653:SF1">
    <property type="entry name" value="RIBONUCLEASE VAPC2"/>
    <property type="match status" value="1"/>
</dbReference>
<gene>
    <name evidence="8" type="primary">vapC</name>
    <name evidence="10" type="ORF">CRI93_14630</name>
</gene>
<sequence>MIRYLLDTNIISEPARPEPNAAVVDRLDAHGGDIALPAPAWHELVYGVRRMPEGKRRQYLANYLAEVVRPSMPVIPYDHEAARWHGEARADLEAQGRTQPFVDGQIAAVAATRSLILVTRNTSDFEAYEALTGDLHIENWFLP</sequence>
<dbReference type="EMBL" id="PDEP01000021">
    <property type="protein sequence ID" value="PEN04742.1"/>
    <property type="molecule type" value="Genomic_DNA"/>
</dbReference>
<keyword evidence="3 8" id="KW-0540">Nuclease</keyword>
<dbReference type="PANTHER" id="PTHR33653">
    <property type="entry name" value="RIBONUCLEASE VAPC2"/>
    <property type="match status" value="1"/>
</dbReference>
<keyword evidence="11" id="KW-1185">Reference proteome</keyword>
<organism evidence="10 11">
    <name type="scientific">Longimonas halophila</name>
    <dbReference type="NCBI Taxonomy" id="1469170"/>
    <lineage>
        <taxon>Bacteria</taxon>
        <taxon>Pseudomonadati</taxon>
        <taxon>Rhodothermota</taxon>
        <taxon>Rhodothermia</taxon>
        <taxon>Rhodothermales</taxon>
        <taxon>Salisaetaceae</taxon>
        <taxon>Longimonas</taxon>
    </lineage>
</organism>
<dbReference type="HAMAP" id="MF_00265">
    <property type="entry name" value="VapC_Nob1"/>
    <property type="match status" value="1"/>
</dbReference>
<dbReference type="EC" id="3.1.-.-" evidence="8"/>
<evidence type="ECO:0000256" key="5">
    <source>
        <dbReference type="ARBA" id="ARBA00022801"/>
    </source>
</evidence>
<dbReference type="Gene3D" id="3.40.50.1010">
    <property type="entry name" value="5'-nuclease"/>
    <property type="match status" value="1"/>
</dbReference>
<evidence type="ECO:0000256" key="8">
    <source>
        <dbReference type="HAMAP-Rule" id="MF_00265"/>
    </source>
</evidence>
<comment type="function">
    <text evidence="8">Toxic component of a toxin-antitoxin (TA) system. An RNase.</text>
</comment>
<dbReference type="GO" id="GO:0004540">
    <property type="term" value="F:RNA nuclease activity"/>
    <property type="evidence" value="ECO:0007669"/>
    <property type="project" value="InterPro"/>
</dbReference>
<dbReference type="RefSeq" id="WP_098063410.1">
    <property type="nucleotide sequence ID" value="NZ_PDEP01000021.1"/>
</dbReference>